<dbReference type="Proteomes" id="UP000265520">
    <property type="component" value="Unassembled WGS sequence"/>
</dbReference>
<name>A0A392VRD9_9FABA</name>
<organism evidence="1 2">
    <name type="scientific">Trifolium medium</name>
    <dbReference type="NCBI Taxonomy" id="97028"/>
    <lineage>
        <taxon>Eukaryota</taxon>
        <taxon>Viridiplantae</taxon>
        <taxon>Streptophyta</taxon>
        <taxon>Embryophyta</taxon>
        <taxon>Tracheophyta</taxon>
        <taxon>Spermatophyta</taxon>
        <taxon>Magnoliopsida</taxon>
        <taxon>eudicotyledons</taxon>
        <taxon>Gunneridae</taxon>
        <taxon>Pentapetalae</taxon>
        <taxon>rosids</taxon>
        <taxon>fabids</taxon>
        <taxon>Fabales</taxon>
        <taxon>Fabaceae</taxon>
        <taxon>Papilionoideae</taxon>
        <taxon>50 kb inversion clade</taxon>
        <taxon>NPAAA clade</taxon>
        <taxon>Hologalegina</taxon>
        <taxon>IRL clade</taxon>
        <taxon>Trifolieae</taxon>
        <taxon>Trifolium</taxon>
    </lineage>
</organism>
<reference evidence="1 2" key="1">
    <citation type="journal article" date="2018" name="Front. Plant Sci.">
        <title>Red Clover (Trifolium pratense) and Zigzag Clover (T. medium) - A Picture of Genomic Similarities and Differences.</title>
        <authorList>
            <person name="Dluhosova J."/>
            <person name="Istvanek J."/>
            <person name="Nedelnik J."/>
            <person name="Repkova J."/>
        </authorList>
    </citation>
    <scope>NUCLEOTIDE SEQUENCE [LARGE SCALE GENOMIC DNA]</scope>
    <source>
        <strain evidence="2">cv. 10/8</strain>
        <tissue evidence="1">Leaf</tissue>
    </source>
</reference>
<evidence type="ECO:0000313" key="1">
    <source>
        <dbReference type="EMBL" id="MCI88990.1"/>
    </source>
</evidence>
<keyword evidence="2" id="KW-1185">Reference proteome</keyword>
<proteinExistence type="predicted"/>
<protein>
    <submittedName>
        <fullName evidence="1">Uncharacterized protein</fullName>
    </submittedName>
</protein>
<comment type="caution">
    <text evidence="1">The sequence shown here is derived from an EMBL/GenBank/DDBJ whole genome shotgun (WGS) entry which is preliminary data.</text>
</comment>
<dbReference type="AlphaFoldDB" id="A0A392VRD9"/>
<evidence type="ECO:0000313" key="2">
    <source>
        <dbReference type="Proteomes" id="UP000265520"/>
    </source>
</evidence>
<sequence>VQTPLRGLLNNGRVAGHQPTMIIW</sequence>
<feature type="non-terminal residue" evidence="1">
    <location>
        <position position="1"/>
    </location>
</feature>
<accession>A0A392VRD9</accession>
<dbReference type="EMBL" id="LXQA011207373">
    <property type="protein sequence ID" value="MCI88990.1"/>
    <property type="molecule type" value="Genomic_DNA"/>
</dbReference>